<evidence type="ECO:0000313" key="4">
    <source>
        <dbReference type="Proteomes" id="UP000310576"/>
    </source>
</evidence>
<evidence type="ECO:0000256" key="1">
    <source>
        <dbReference type="ARBA" id="ARBA00004328"/>
    </source>
</evidence>
<dbReference type="GO" id="GO:0046718">
    <property type="term" value="P:symbiont entry into host cell"/>
    <property type="evidence" value="ECO:0007669"/>
    <property type="project" value="InterPro"/>
</dbReference>
<proteinExistence type="predicted"/>
<dbReference type="InterPro" id="IPR051934">
    <property type="entry name" value="Phage_Tail_Fiber_Structural"/>
</dbReference>
<organism evidence="3 4">
    <name type="scientific">Rodentibacter pneumotropicus</name>
    <dbReference type="NCBI Taxonomy" id="758"/>
    <lineage>
        <taxon>Bacteria</taxon>
        <taxon>Pseudomonadati</taxon>
        <taxon>Pseudomonadota</taxon>
        <taxon>Gammaproteobacteria</taxon>
        <taxon>Pasteurellales</taxon>
        <taxon>Pasteurellaceae</taxon>
        <taxon>Rodentibacter</taxon>
    </lineage>
</organism>
<name>A0A4S2QJE3_9PAST</name>
<evidence type="ECO:0008006" key="5">
    <source>
        <dbReference type="Google" id="ProtNLM"/>
    </source>
</evidence>
<comment type="caution">
    <text evidence="3">The sequence shown here is derived from an EMBL/GenBank/DDBJ whole genome shotgun (WGS) entry which is preliminary data.</text>
</comment>
<dbReference type="Pfam" id="PF03406">
    <property type="entry name" value="Phage_fiber_2"/>
    <property type="match status" value="1"/>
</dbReference>
<dbReference type="GO" id="GO:0019062">
    <property type="term" value="P:virion attachment to host cell"/>
    <property type="evidence" value="ECO:0007669"/>
    <property type="project" value="InterPro"/>
</dbReference>
<evidence type="ECO:0000313" key="3">
    <source>
        <dbReference type="EMBL" id="THA17388.1"/>
    </source>
</evidence>
<dbReference type="InterPro" id="IPR005068">
    <property type="entry name" value="Phage_lambda_Stf-r2"/>
</dbReference>
<dbReference type="AlphaFoldDB" id="A0A4S2QJE3"/>
<accession>A0A4S2QJE3</accession>
<dbReference type="Proteomes" id="UP000310576">
    <property type="component" value="Unassembled WGS sequence"/>
</dbReference>
<dbReference type="PANTHER" id="PTHR35191">
    <property type="entry name" value="PROPHAGE SIDE TAIL FIBER PROTEIN HOMOLOG STFQ-RELATED"/>
    <property type="match status" value="1"/>
</dbReference>
<comment type="subcellular location">
    <subcellularLocation>
        <location evidence="1">Virion</location>
    </subcellularLocation>
</comment>
<sequence length="534" mass="58404">MRIIAKAEQGRGFWCNEIGFWDGNTLFAIYSSARINGEGLIFISDKVETTISFSLALDSMPVESITVQIMQDADRLSQMLSTHENADNPHPQYSPLTITESTTNQRNLTGHSHEIAKATLQQAGIVQLNSATNSTSETQAATPKAVKTVKDQLDSVQRNQANYIPNSKKSNSVNSASSDTVATSFAAKTAYDKAVSADNNANRRAFGLALSNEDLNSVTASGIYGQSLNSNSTSDRHYPIQQAGMLIVTGSSGYGAQQLYTPFDVNHIYARGRNANQGWNDWKRIDGLDKVSKSGGTMTGSLVINEAGAMLKGQRSGVDKYAVALRNGTSDDAVFINYTYNTILELLANSVYSNKTLVAPGMILDGSDWTGFNLKNLSGRYVRFEGNPHSATNMLTIMYREANGTNINTVSLRKKGGTLALLEDFTYQKIGNFEVRRYPDGTMIQTYFAEFNDIFGANSGLGGYGQKQLTWAAAFVGKPIVFGNITTSLEENHNAGVNILTKSTNTTLYWYNYESGSANQRLCRLQFLAIGRWR</sequence>
<gene>
    <name evidence="3" type="ORF">D3M76_01640</name>
</gene>
<dbReference type="PANTHER" id="PTHR35191:SF1">
    <property type="entry name" value="PROPHAGE SIDE TAIL FIBER PROTEIN HOMOLOG STFQ-RELATED"/>
    <property type="match status" value="1"/>
</dbReference>
<reference evidence="3 4" key="1">
    <citation type="journal article" date="2019" name="Vet. Microbiol.">
        <title>Development of multi locus sequence typing (MLST) of Rodentibacter pneumotropicus.</title>
        <authorList>
            <person name="Adhikary S."/>
            <person name="Bisgaard M."/>
            <person name="Boot R."/>
            <person name="Benga L."/>
            <person name="Nicklas W."/>
            <person name="Christensen H."/>
        </authorList>
    </citation>
    <scope>NUCLEOTIDE SEQUENCE [LARGE SCALE GENOMIC DNA]</scope>
    <source>
        <strain evidence="3 4">1596_07</strain>
    </source>
</reference>
<protein>
    <recommendedName>
        <fullName evidence="5">Tail fiber protein</fullName>
    </recommendedName>
</protein>
<dbReference type="CDD" id="cd19958">
    <property type="entry name" value="pyocin_knob"/>
    <property type="match status" value="1"/>
</dbReference>
<dbReference type="EMBL" id="QXNG01000015">
    <property type="protein sequence ID" value="THA17388.1"/>
    <property type="molecule type" value="Genomic_DNA"/>
</dbReference>
<evidence type="ECO:0000256" key="2">
    <source>
        <dbReference type="ARBA" id="ARBA00022581"/>
    </source>
</evidence>
<keyword evidence="2" id="KW-0945">Host-virus interaction</keyword>